<dbReference type="NCBIfam" id="NF011080">
    <property type="entry name" value="PRK14508.1-3"/>
    <property type="match status" value="1"/>
</dbReference>
<keyword evidence="6 10" id="KW-0808">Transferase</keyword>
<dbReference type="Pfam" id="PF02446">
    <property type="entry name" value="Glyco_hydro_77"/>
    <property type="match status" value="1"/>
</dbReference>
<organism evidence="11 12">
    <name type="scientific">Candidatus Desulfatifera sulfidica</name>
    <dbReference type="NCBI Taxonomy" id="2841691"/>
    <lineage>
        <taxon>Bacteria</taxon>
        <taxon>Pseudomonadati</taxon>
        <taxon>Thermodesulfobacteriota</taxon>
        <taxon>Desulfobulbia</taxon>
        <taxon>Desulfobulbales</taxon>
        <taxon>Desulfobulbaceae</taxon>
        <taxon>Candidatus Desulfatifera</taxon>
    </lineage>
</organism>
<name>A0A8J6N891_9BACT</name>
<dbReference type="Gene3D" id="3.20.20.80">
    <property type="entry name" value="Glycosidases"/>
    <property type="match status" value="1"/>
</dbReference>
<evidence type="ECO:0000256" key="3">
    <source>
        <dbReference type="ARBA" id="ARBA00012560"/>
    </source>
</evidence>
<dbReference type="SUPFAM" id="SSF51445">
    <property type="entry name" value="(Trans)glycosidases"/>
    <property type="match status" value="1"/>
</dbReference>
<dbReference type="EMBL" id="JACNLK010000048">
    <property type="protein sequence ID" value="MBC8208678.1"/>
    <property type="molecule type" value="Genomic_DNA"/>
</dbReference>
<gene>
    <name evidence="11" type="primary">malQ</name>
    <name evidence="11" type="ORF">H8E79_05880</name>
</gene>
<dbReference type="PANTHER" id="PTHR32438:SF5">
    <property type="entry name" value="4-ALPHA-GLUCANOTRANSFERASE DPE1, CHLOROPLASTIC_AMYLOPLASTIC"/>
    <property type="match status" value="1"/>
</dbReference>
<keyword evidence="7 10" id="KW-0119">Carbohydrate metabolism</keyword>
<evidence type="ECO:0000313" key="11">
    <source>
        <dbReference type="EMBL" id="MBC8208678.1"/>
    </source>
</evidence>
<reference evidence="11 12" key="1">
    <citation type="submission" date="2020-08" db="EMBL/GenBank/DDBJ databases">
        <title>Bridging the membrane lipid divide: bacteria of the FCB group superphylum have the potential to synthesize archaeal ether lipids.</title>
        <authorList>
            <person name="Villanueva L."/>
            <person name="Von Meijenfeldt F.A.B."/>
            <person name="Westbye A.B."/>
            <person name="Yadav S."/>
            <person name="Hopmans E.C."/>
            <person name="Dutilh B.E."/>
            <person name="Sinninghe Damste J.S."/>
        </authorList>
    </citation>
    <scope>NUCLEOTIDE SEQUENCE [LARGE SCALE GENOMIC DNA]</scope>
    <source>
        <strain evidence="11">NIOZ-UU81</strain>
    </source>
</reference>
<keyword evidence="5 10" id="KW-0328">Glycosyltransferase</keyword>
<dbReference type="GO" id="GO:0004134">
    <property type="term" value="F:4-alpha-glucanotransferase activity"/>
    <property type="evidence" value="ECO:0007669"/>
    <property type="project" value="UniProtKB-EC"/>
</dbReference>
<evidence type="ECO:0000256" key="6">
    <source>
        <dbReference type="ARBA" id="ARBA00022679"/>
    </source>
</evidence>
<dbReference type="EC" id="2.4.1.25" evidence="3 10"/>
<dbReference type="Proteomes" id="UP000599024">
    <property type="component" value="Unassembled WGS sequence"/>
</dbReference>
<accession>A0A8J6N891</accession>
<evidence type="ECO:0000256" key="4">
    <source>
        <dbReference type="ARBA" id="ARBA00020295"/>
    </source>
</evidence>
<comment type="catalytic activity">
    <reaction evidence="1 10">
        <text>Transfers a segment of a (1-&gt;4)-alpha-D-glucan to a new position in an acceptor, which may be glucose or a (1-&gt;4)-alpha-D-glucan.</text>
        <dbReference type="EC" id="2.4.1.25"/>
    </reaction>
</comment>
<evidence type="ECO:0000256" key="10">
    <source>
        <dbReference type="RuleBase" id="RU361207"/>
    </source>
</evidence>
<dbReference type="InterPro" id="IPR017853">
    <property type="entry name" value="GH"/>
</dbReference>
<evidence type="ECO:0000256" key="8">
    <source>
        <dbReference type="ARBA" id="ARBA00031423"/>
    </source>
</evidence>
<evidence type="ECO:0000256" key="2">
    <source>
        <dbReference type="ARBA" id="ARBA00005684"/>
    </source>
</evidence>
<evidence type="ECO:0000313" key="12">
    <source>
        <dbReference type="Proteomes" id="UP000599024"/>
    </source>
</evidence>
<dbReference type="PANTHER" id="PTHR32438">
    <property type="entry name" value="4-ALPHA-GLUCANOTRANSFERASE DPE1, CHLOROPLASTIC/AMYLOPLASTIC"/>
    <property type="match status" value="1"/>
</dbReference>
<evidence type="ECO:0000256" key="5">
    <source>
        <dbReference type="ARBA" id="ARBA00022676"/>
    </source>
</evidence>
<evidence type="ECO:0000256" key="9">
    <source>
        <dbReference type="ARBA" id="ARBA00031501"/>
    </source>
</evidence>
<protein>
    <recommendedName>
        <fullName evidence="4 10">4-alpha-glucanotransferase</fullName>
        <ecNumber evidence="3 10">2.4.1.25</ecNumber>
    </recommendedName>
    <alternativeName>
        <fullName evidence="8 10">Amylomaltase</fullName>
    </alternativeName>
    <alternativeName>
        <fullName evidence="9 10">Disproportionating enzyme</fullName>
    </alternativeName>
</protein>
<evidence type="ECO:0000256" key="1">
    <source>
        <dbReference type="ARBA" id="ARBA00000439"/>
    </source>
</evidence>
<comment type="similarity">
    <text evidence="2 10">Belongs to the disproportionating enzyme family.</text>
</comment>
<comment type="caution">
    <text evidence="11">The sequence shown here is derived from an EMBL/GenBank/DDBJ whole genome shotgun (WGS) entry which is preliminary data.</text>
</comment>
<proteinExistence type="inferred from homology"/>
<dbReference type="NCBIfam" id="TIGR00217">
    <property type="entry name" value="malQ"/>
    <property type="match status" value="1"/>
</dbReference>
<dbReference type="InterPro" id="IPR003385">
    <property type="entry name" value="Glyco_hydro_77"/>
</dbReference>
<dbReference type="GO" id="GO:0005975">
    <property type="term" value="P:carbohydrate metabolic process"/>
    <property type="evidence" value="ECO:0007669"/>
    <property type="project" value="InterPro"/>
</dbReference>
<sequence length="520" mass="59276">MTPTSWSPSQAHRSFPTHRASGILAHITSLPSPYGIGDLGPDTWSFMDFLASAGQSCWQFLPTGPTDPLFDNSPYMTRSAFAGSPLLLSPILLQEHGLINKNDLQVFHNSSKYHTSYPPVIHAKQQLLQQAHSRFNMNQKAFTDFRDSTPWLDDYTLFMACHDRFAGQSWNTWPADISAHTPAALKQLRFEEQERISYYEFEQFEFYRQWRILQKHADHAGIRLIGDIPFYISTDSADVWAHQDIFDLDPLSRRPEHVAGVPPDYFSKTGQKWGNPLYRWHSKDKKTNDKLNKWWAARFQAVFNLVDIARIDHFRGFESYWATPAHEETAMNGQWLPGPGISFFTDLQEKLGPLPIIAEDLGEITEAVNDLRENLGFPGMKVLQFAFDNNPNNDFLPHNYSTSNCVVYTGTHDNNTTVGWFLSSELTNQDRLKIKAHANQEIHSSNQIHNDLIYLAMSSIARLSIFPLQDILGFGSDCRMNTPGTSQGNWSWRCAPEFLSPEVASSLKKSTALFNRLPNL</sequence>
<dbReference type="AlphaFoldDB" id="A0A8J6N891"/>
<evidence type="ECO:0000256" key="7">
    <source>
        <dbReference type="ARBA" id="ARBA00023277"/>
    </source>
</evidence>